<organism evidence="1 2">
    <name type="scientific">Arenimonas oryziterrae DSM 21050 = YC6267</name>
    <dbReference type="NCBI Taxonomy" id="1121015"/>
    <lineage>
        <taxon>Bacteria</taxon>
        <taxon>Pseudomonadati</taxon>
        <taxon>Pseudomonadota</taxon>
        <taxon>Gammaproteobacteria</taxon>
        <taxon>Lysobacterales</taxon>
        <taxon>Lysobacteraceae</taxon>
        <taxon>Arenimonas</taxon>
    </lineage>
</organism>
<evidence type="ECO:0000313" key="2">
    <source>
        <dbReference type="Proteomes" id="UP000029385"/>
    </source>
</evidence>
<keyword evidence="2" id="KW-1185">Reference proteome</keyword>
<dbReference type="PATRIC" id="fig|1121015.4.peg.198"/>
<dbReference type="PANTHER" id="PTHR35802:SF1">
    <property type="entry name" value="PROTEASE SYNTHASE AND SPORULATION PROTEIN PAI 2"/>
    <property type="match status" value="1"/>
</dbReference>
<dbReference type="EMBL" id="AVCI01000001">
    <property type="protein sequence ID" value="KFN44616.1"/>
    <property type="molecule type" value="Genomic_DNA"/>
</dbReference>
<dbReference type="InterPro" id="IPR012349">
    <property type="entry name" value="Split_barrel_FMN-bd"/>
</dbReference>
<dbReference type="Gene3D" id="2.30.110.10">
    <property type="entry name" value="Electron Transport, Fmn-binding Protein, Chain A"/>
    <property type="match status" value="1"/>
</dbReference>
<gene>
    <name evidence="1" type="ORF">N789_01000</name>
</gene>
<dbReference type="AlphaFoldDB" id="A0A091AYU3"/>
<protein>
    <recommendedName>
        <fullName evidence="3">Transcriptional regulator</fullName>
    </recommendedName>
</protein>
<reference evidence="1 2" key="1">
    <citation type="submission" date="2013-09" db="EMBL/GenBank/DDBJ databases">
        <title>Genome sequencing of Arenimonas oryziterrae.</title>
        <authorList>
            <person name="Chen F."/>
            <person name="Wang G."/>
        </authorList>
    </citation>
    <scope>NUCLEOTIDE SEQUENCE [LARGE SCALE GENOMIC DNA]</scope>
    <source>
        <strain evidence="1 2">YC6267</strain>
    </source>
</reference>
<sequence>MYTPRHFAEDDLAALDRLAVAHPFATLITLADGAPFVSHVPVLYRRDEHGIEFRGHWSRANPQWRHGGDATLILHGPSAYVSPSWYPDKESAARVPTWNYAVAHLGGVLETFEDDAGLAAIVADLSDHFEATVGSEWRFEFEREDHRKQLRGIVGFRLRPTRVELKFKLNQNHPPINGHRVAEALATGSDDAREIAALMRERLAPPAQET</sequence>
<dbReference type="STRING" id="1121015.GCA_000420545_01146"/>
<evidence type="ECO:0000313" key="1">
    <source>
        <dbReference type="EMBL" id="KFN44616.1"/>
    </source>
</evidence>
<accession>A0A091AYU3</accession>
<name>A0A091AYU3_9GAMM</name>
<dbReference type="RefSeq" id="WP_022968786.1">
    <property type="nucleotide sequence ID" value="NZ_ATVD01000002.1"/>
</dbReference>
<dbReference type="Pfam" id="PF04299">
    <property type="entry name" value="FMN_bind_2"/>
    <property type="match status" value="1"/>
</dbReference>
<dbReference type="SUPFAM" id="SSF50475">
    <property type="entry name" value="FMN-binding split barrel"/>
    <property type="match status" value="1"/>
</dbReference>
<dbReference type="PIRSF" id="PIRSF010372">
    <property type="entry name" value="PaiB"/>
    <property type="match status" value="1"/>
</dbReference>
<dbReference type="Proteomes" id="UP000029385">
    <property type="component" value="Unassembled WGS sequence"/>
</dbReference>
<evidence type="ECO:0008006" key="3">
    <source>
        <dbReference type="Google" id="ProtNLM"/>
    </source>
</evidence>
<dbReference type="OrthoDB" id="9794948at2"/>
<dbReference type="eggNOG" id="COG2808">
    <property type="taxonomic scope" value="Bacteria"/>
</dbReference>
<dbReference type="InterPro" id="IPR007396">
    <property type="entry name" value="TR_PAI2-type"/>
</dbReference>
<dbReference type="PANTHER" id="PTHR35802">
    <property type="entry name" value="PROTEASE SYNTHASE AND SPORULATION PROTEIN PAI 2"/>
    <property type="match status" value="1"/>
</dbReference>
<proteinExistence type="predicted"/>
<comment type="caution">
    <text evidence="1">The sequence shown here is derived from an EMBL/GenBank/DDBJ whole genome shotgun (WGS) entry which is preliminary data.</text>
</comment>